<organism evidence="3 4">
    <name type="scientific">Petrolisthes manimaculis</name>
    <dbReference type="NCBI Taxonomy" id="1843537"/>
    <lineage>
        <taxon>Eukaryota</taxon>
        <taxon>Metazoa</taxon>
        <taxon>Ecdysozoa</taxon>
        <taxon>Arthropoda</taxon>
        <taxon>Crustacea</taxon>
        <taxon>Multicrustacea</taxon>
        <taxon>Malacostraca</taxon>
        <taxon>Eumalacostraca</taxon>
        <taxon>Eucarida</taxon>
        <taxon>Decapoda</taxon>
        <taxon>Pleocyemata</taxon>
        <taxon>Anomura</taxon>
        <taxon>Galatheoidea</taxon>
        <taxon>Porcellanidae</taxon>
        <taxon>Petrolisthes</taxon>
    </lineage>
</organism>
<gene>
    <name evidence="3" type="ORF">Pmani_036060</name>
</gene>
<evidence type="ECO:0000256" key="2">
    <source>
        <dbReference type="SAM" id="Phobius"/>
    </source>
</evidence>
<keyword evidence="2" id="KW-0472">Membrane</keyword>
<feature type="compositionally biased region" description="Basic and acidic residues" evidence="1">
    <location>
        <begin position="29"/>
        <end position="51"/>
    </location>
</feature>
<dbReference type="Proteomes" id="UP001292094">
    <property type="component" value="Unassembled WGS sequence"/>
</dbReference>
<dbReference type="AlphaFoldDB" id="A0AAE1TPS0"/>
<evidence type="ECO:0000256" key="1">
    <source>
        <dbReference type="SAM" id="MobiDB-lite"/>
    </source>
</evidence>
<comment type="caution">
    <text evidence="3">The sequence shown here is derived from an EMBL/GenBank/DDBJ whole genome shotgun (WGS) entry which is preliminary data.</text>
</comment>
<evidence type="ECO:0000313" key="4">
    <source>
        <dbReference type="Proteomes" id="UP001292094"/>
    </source>
</evidence>
<keyword evidence="2" id="KW-1133">Transmembrane helix</keyword>
<keyword evidence="2" id="KW-0812">Transmembrane</keyword>
<reference evidence="3" key="1">
    <citation type="submission" date="2023-11" db="EMBL/GenBank/DDBJ databases">
        <title>Genome assemblies of two species of porcelain crab, Petrolisthes cinctipes and Petrolisthes manimaculis (Anomura: Porcellanidae).</title>
        <authorList>
            <person name="Angst P."/>
        </authorList>
    </citation>
    <scope>NUCLEOTIDE SEQUENCE</scope>
    <source>
        <strain evidence="3">PB745_02</strain>
        <tissue evidence="3">Gill</tissue>
    </source>
</reference>
<accession>A0AAE1TPS0</accession>
<name>A0AAE1TPS0_9EUCA</name>
<feature type="region of interest" description="Disordered" evidence="1">
    <location>
        <begin position="13"/>
        <end position="51"/>
    </location>
</feature>
<evidence type="ECO:0000313" key="3">
    <source>
        <dbReference type="EMBL" id="KAK4291079.1"/>
    </source>
</evidence>
<sequence length="117" mass="12778">MLRTKRKIHLYRRVGGGGHQRVNPGPQGEDVREAEVSTHSGSHDGKAGREHTHTEAATVVLLLLLLLVVVVVVVVGGGGHWRPGCVISTRSLQEIPGSWYHLLYHGHCYSGHTEALH</sequence>
<feature type="transmembrane region" description="Helical" evidence="2">
    <location>
        <begin position="56"/>
        <end position="81"/>
    </location>
</feature>
<dbReference type="EMBL" id="JAWZYT010005272">
    <property type="protein sequence ID" value="KAK4291079.1"/>
    <property type="molecule type" value="Genomic_DNA"/>
</dbReference>
<proteinExistence type="predicted"/>
<keyword evidence="4" id="KW-1185">Reference proteome</keyword>
<protein>
    <submittedName>
        <fullName evidence="3">Uncharacterized protein</fullName>
    </submittedName>
</protein>